<protein>
    <submittedName>
        <fullName evidence="1">Uncharacterized protein</fullName>
    </submittedName>
</protein>
<sequence>MVSAEVEGFLNDLVLDVSKAALKSHQLDDMHESDTEIYLFLYIFFQRAAMRQKREDSIAASEEAIRAVLKRILVPALAQASSAAARPTAKVAAAASQSQQQKAPSYCKTGDAPLVQQRVLREQLQSLSPPPNLTAFSEVVEVCRFVDQQLGAPSVFGSVNLLHFVAVFVTLMPHRRLFELIQLIWETTDIPEARRV</sequence>
<dbReference type="EMBL" id="CYKH01000386">
    <property type="protein sequence ID" value="CUF70160.1"/>
    <property type="molecule type" value="Genomic_DNA"/>
</dbReference>
<dbReference type="Proteomes" id="UP000051952">
    <property type="component" value="Unassembled WGS sequence"/>
</dbReference>
<keyword evidence="2" id="KW-1185">Reference proteome</keyword>
<reference evidence="2" key="1">
    <citation type="submission" date="2015-09" db="EMBL/GenBank/DDBJ databases">
        <authorList>
            <consortium name="Pathogen Informatics"/>
        </authorList>
    </citation>
    <scope>NUCLEOTIDE SEQUENCE [LARGE SCALE GENOMIC DNA]</scope>
    <source>
        <strain evidence="2">Lake Konstanz</strain>
    </source>
</reference>
<dbReference type="VEuPathDB" id="TriTrypDB:BSAL_65010"/>
<evidence type="ECO:0000313" key="2">
    <source>
        <dbReference type="Proteomes" id="UP000051952"/>
    </source>
</evidence>
<accession>A0A0S4INQ5</accession>
<proteinExistence type="predicted"/>
<evidence type="ECO:0000313" key="1">
    <source>
        <dbReference type="EMBL" id="CUF70160.1"/>
    </source>
</evidence>
<dbReference type="AlphaFoldDB" id="A0A0S4INQ5"/>
<name>A0A0S4INQ5_BODSA</name>
<gene>
    <name evidence="1" type="ORF">BSAL_65010</name>
</gene>
<organism evidence="1 2">
    <name type="scientific">Bodo saltans</name>
    <name type="common">Flagellated protozoan</name>
    <dbReference type="NCBI Taxonomy" id="75058"/>
    <lineage>
        <taxon>Eukaryota</taxon>
        <taxon>Discoba</taxon>
        <taxon>Euglenozoa</taxon>
        <taxon>Kinetoplastea</taxon>
        <taxon>Metakinetoplastina</taxon>
        <taxon>Eubodonida</taxon>
        <taxon>Bodonidae</taxon>
        <taxon>Bodo</taxon>
    </lineage>
</organism>